<accession>A0A2T9JJ27</accession>
<dbReference type="InterPro" id="IPR025388">
    <property type="entry name" value="Alginate_export_dom"/>
</dbReference>
<dbReference type="Pfam" id="PF13372">
    <property type="entry name" value="Alginate_exp"/>
    <property type="match status" value="1"/>
</dbReference>
<feature type="signal peptide" evidence="1">
    <location>
        <begin position="1"/>
        <end position="24"/>
    </location>
</feature>
<protein>
    <recommendedName>
        <fullName evidence="2">Alginate export domain-containing protein</fullName>
    </recommendedName>
</protein>
<dbReference type="EMBL" id="QDKP01000029">
    <property type="protein sequence ID" value="PVM83690.1"/>
    <property type="molecule type" value="Genomic_DNA"/>
</dbReference>
<keyword evidence="4" id="KW-1185">Reference proteome</keyword>
<sequence>MRTLAAAALVLVAAPVLETRGALAAERPAIKVNRWQEERPDASLTLGLTLRERIETGDAASFGGEPTDTSLSQRLQVHADARKGGWQGFVQIEDVRAFGRRDIGPADQNRLDLRLAFVGYETEIWGGKANVRVGRQDFPIDQQRFLSARDGPGVRQSFDAVWADWSRGDWKLAGFISQPVQYHDGEAFDDTSSGAVRLDLFRVERKAPGGSVSAYAARFARSTARYVDAVGEEDRQAYDLRYLGAAGALDWDLEAMVQRGEVGASEARAWAAGGRIGWTLKALAWKPRLGFQVDTASGDARSGDGRVGTFDPLYPNAAYFTRAAYTGYANLVHVKPSVTVTPAKGLAVTAALAGQWRRETTDAIYAQPFIPLSGTAGRGGRWTGAYAHLRADYAFNPSLTGTIEVVHYEAGSALRASGRDDSDYLGVELKYGW</sequence>
<reference evidence="3 4" key="1">
    <citation type="submission" date="2018-04" db="EMBL/GenBank/DDBJ databases">
        <title>The genome sequence of Caulobacter sp. 736.</title>
        <authorList>
            <person name="Gao J."/>
            <person name="Sun J."/>
        </authorList>
    </citation>
    <scope>NUCLEOTIDE SEQUENCE [LARGE SCALE GENOMIC DNA]</scope>
    <source>
        <strain evidence="3 4">736</strain>
    </source>
</reference>
<evidence type="ECO:0000256" key="1">
    <source>
        <dbReference type="SAM" id="SignalP"/>
    </source>
</evidence>
<keyword evidence="1" id="KW-0732">Signal</keyword>
<evidence type="ECO:0000313" key="4">
    <source>
        <dbReference type="Proteomes" id="UP000244913"/>
    </source>
</evidence>
<gene>
    <name evidence="3" type="ORF">DDF65_09105</name>
</gene>
<evidence type="ECO:0000259" key="2">
    <source>
        <dbReference type="Pfam" id="PF13372"/>
    </source>
</evidence>
<dbReference type="Proteomes" id="UP000244913">
    <property type="component" value="Unassembled WGS sequence"/>
</dbReference>
<name>A0A2T9JJ27_9CAUL</name>
<feature type="domain" description="Alginate export" evidence="2">
    <location>
        <begin position="44"/>
        <end position="427"/>
    </location>
</feature>
<feature type="chain" id="PRO_5015583077" description="Alginate export domain-containing protein" evidence="1">
    <location>
        <begin position="25"/>
        <end position="433"/>
    </location>
</feature>
<dbReference type="SUPFAM" id="SSF56935">
    <property type="entry name" value="Porins"/>
    <property type="match status" value="1"/>
</dbReference>
<evidence type="ECO:0000313" key="3">
    <source>
        <dbReference type="EMBL" id="PVM83690.1"/>
    </source>
</evidence>
<comment type="caution">
    <text evidence="3">The sequence shown here is derived from an EMBL/GenBank/DDBJ whole genome shotgun (WGS) entry which is preliminary data.</text>
</comment>
<proteinExistence type="predicted"/>
<dbReference type="RefSeq" id="WP_116566552.1">
    <property type="nucleotide sequence ID" value="NZ_QDKP01000029.1"/>
</dbReference>
<organism evidence="3 4">
    <name type="scientific">Caulobacter radicis</name>
    <dbReference type="NCBI Taxonomy" id="2172650"/>
    <lineage>
        <taxon>Bacteria</taxon>
        <taxon>Pseudomonadati</taxon>
        <taxon>Pseudomonadota</taxon>
        <taxon>Alphaproteobacteria</taxon>
        <taxon>Caulobacterales</taxon>
        <taxon>Caulobacteraceae</taxon>
        <taxon>Caulobacter</taxon>
    </lineage>
</organism>
<dbReference type="AlphaFoldDB" id="A0A2T9JJ27"/>